<accession>A0A3B0VN51</accession>
<organism evidence="7">
    <name type="scientific">hydrothermal vent metagenome</name>
    <dbReference type="NCBI Taxonomy" id="652676"/>
    <lineage>
        <taxon>unclassified sequences</taxon>
        <taxon>metagenomes</taxon>
        <taxon>ecological metagenomes</taxon>
    </lineage>
</organism>
<keyword evidence="3" id="KW-0472">Membrane</keyword>
<evidence type="ECO:0000256" key="2">
    <source>
        <dbReference type="ARBA" id="ARBA00022618"/>
    </source>
</evidence>
<evidence type="ECO:0000256" key="1">
    <source>
        <dbReference type="ARBA" id="ARBA00004442"/>
    </source>
</evidence>
<evidence type="ECO:0000259" key="6">
    <source>
        <dbReference type="PROSITE" id="PS51123"/>
    </source>
</evidence>
<protein>
    <submittedName>
        <fullName evidence="7">Tol-Pal system peptidoglycan-associated lipoprotein PAL</fullName>
    </submittedName>
</protein>
<dbReference type="EMBL" id="UOEY01000139">
    <property type="protein sequence ID" value="VAW41920.1"/>
    <property type="molecule type" value="Genomic_DNA"/>
</dbReference>
<dbReference type="PRINTS" id="PR01021">
    <property type="entry name" value="OMPADOMAIN"/>
</dbReference>
<dbReference type="InterPro" id="IPR036737">
    <property type="entry name" value="OmpA-like_sf"/>
</dbReference>
<dbReference type="NCBIfam" id="TIGR02802">
    <property type="entry name" value="Pal_lipo"/>
    <property type="match status" value="1"/>
</dbReference>
<sequence>MYFDFDQAIVRSDQIPLLEQNADYLKQTPDVKVIVEGNCDERGTNEYNLALGERRALNGKKFLVELGVAPDRIRTISYGEERPLFTGHDEFAWSHNRRDDFVIE</sequence>
<comment type="subcellular location">
    <subcellularLocation>
        <location evidence="1">Cell outer membrane</location>
    </subcellularLocation>
</comment>
<dbReference type="InterPro" id="IPR014169">
    <property type="entry name" value="Pal_lipo_C"/>
</dbReference>
<dbReference type="InterPro" id="IPR006665">
    <property type="entry name" value="OmpA-like"/>
</dbReference>
<dbReference type="Gene3D" id="3.30.1330.60">
    <property type="entry name" value="OmpA-like domain"/>
    <property type="match status" value="1"/>
</dbReference>
<keyword evidence="7" id="KW-0449">Lipoprotein</keyword>
<gene>
    <name evidence="7" type="ORF">MNBD_DELTA04-1573</name>
</gene>
<keyword evidence="5" id="KW-0131">Cell cycle</keyword>
<dbReference type="AlphaFoldDB" id="A0A3B0VN51"/>
<dbReference type="PANTHER" id="PTHR30329">
    <property type="entry name" value="STATOR ELEMENT OF FLAGELLAR MOTOR COMPLEX"/>
    <property type="match status" value="1"/>
</dbReference>
<evidence type="ECO:0000313" key="7">
    <source>
        <dbReference type="EMBL" id="VAW41920.1"/>
    </source>
</evidence>
<name>A0A3B0VN51_9ZZZZ</name>
<dbReference type="PANTHER" id="PTHR30329:SF21">
    <property type="entry name" value="LIPOPROTEIN YIAD-RELATED"/>
    <property type="match status" value="1"/>
</dbReference>
<evidence type="ECO:0000256" key="4">
    <source>
        <dbReference type="ARBA" id="ARBA00023237"/>
    </source>
</evidence>
<dbReference type="InterPro" id="IPR006664">
    <property type="entry name" value="OMP_bac"/>
</dbReference>
<proteinExistence type="predicted"/>
<keyword evidence="2" id="KW-0132">Cell division</keyword>
<feature type="domain" description="OmpA-like" evidence="6">
    <location>
        <begin position="1"/>
        <end position="104"/>
    </location>
</feature>
<evidence type="ECO:0000256" key="5">
    <source>
        <dbReference type="ARBA" id="ARBA00023306"/>
    </source>
</evidence>
<dbReference type="PROSITE" id="PS51123">
    <property type="entry name" value="OMPA_2"/>
    <property type="match status" value="1"/>
</dbReference>
<evidence type="ECO:0000256" key="3">
    <source>
        <dbReference type="ARBA" id="ARBA00023136"/>
    </source>
</evidence>
<reference evidence="7" key="1">
    <citation type="submission" date="2018-06" db="EMBL/GenBank/DDBJ databases">
        <authorList>
            <person name="Zhirakovskaya E."/>
        </authorList>
    </citation>
    <scope>NUCLEOTIDE SEQUENCE</scope>
</reference>
<keyword evidence="4" id="KW-0998">Cell outer membrane</keyword>
<dbReference type="SUPFAM" id="SSF103088">
    <property type="entry name" value="OmpA-like"/>
    <property type="match status" value="1"/>
</dbReference>
<dbReference type="Pfam" id="PF00691">
    <property type="entry name" value="OmpA"/>
    <property type="match status" value="1"/>
</dbReference>
<dbReference type="InterPro" id="IPR050330">
    <property type="entry name" value="Bact_OuterMem_StrucFunc"/>
</dbReference>
<dbReference type="GO" id="GO:0009279">
    <property type="term" value="C:cell outer membrane"/>
    <property type="evidence" value="ECO:0007669"/>
    <property type="project" value="UniProtKB-SubCell"/>
</dbReference>
<dbReference type="GO" id="GO:0051301">
    <property type="term" value="P:cell division"/>
    <property type="evidence" value="ECO:0007669"/>
    <property type="project" value="UniProtKB-KW"/>
</dbReference>
<dbReference type="CDD" id="cd07185">
    <property type="entry name" value="OmpA_C-like"/>
    <property type="match status" value="1"/>
</dbReference>